<comment type="caution">
    <text evidence="4">The sequence shown here is derived from an EMBL/GenBank/DDBJ whole genome shotgun (WGS) entry which is preliminary data.</text>
</comment>
<accession>A0ABP0JCB3</accession>
<dbReference type="SUPFAM" id="SSF48403">
    <property type="entry name" value="Ankyrin repeat"/>
    <property type="match status" value="1"/>
</dbReference>
<dbReference type="InterPro" id="IPR002110">
    <property type="entry name" value="Ankyrin_rpt"/>
</dbReference>
<evidence type="ECO:0000256" key="1">
    <source>
        <dbReference type="ARBA" id="ARBA00022737"/>
    </source>
</evidence>
<sequence length="229" mass="24799">MYIMIIGASPDRRNPLHRAAIHGLAEVAGLLLAAKASVDAKSNGRRGPRVLGETLDRFPPSSDLLRAAGQPLSETKLPSTTQRRMAAEKWRGFCWEPAQRWMLRAALARVLGSGSLWDGEILGASKAIGLLCGLDEIRSETPLHHAAGEGRGDLVRLLLGARAAVDAKSGCSETPLDAARNSGHTEVVRILEAAVSSEQEIQMARSQDNFHASGFRSEYWEGKHQRSAF</sequence>
<dbReference type="PROSITE" id="PS50088">
    <property type="entry name" value="ANK_REPEAT"/>
    <property type="match status" value="2"/>
</dbReference>
<keyword evidence="1" id="KW-0677">Repeat</keyword>
<gene>
    <name evidence="4" type="ORF">CCMP2556_LOCUS10698</name>
</gene>
<feature type="repeat" description="ANK" evidence="3">
    <location>
        <begin position="11"/>
        <end position="43"/>
    </location>
</feature>
<dbReference type="Pfam" id="PF12796">
    <property type="entry name" value="Ank_2"/>
    <property type="match status" value="1"/>
</dbReference>
<dbReference type="SMART" id="SM00248">
    <property type="entry name" value="ANK"/>
    <property type="match status" value="3"/>
</dbReference>
<dbReference type="Proteomes" id="UP001642484">
    <property type="component" value="Unassembled WGS sequence"/>
</dbReference>
<evidence type="ECO:0000256" key="2">
    <source>
        <dbReference type="ARBA" id="ARBA00023043"/>
    </source>
</evidence>
<keyword evidence="2 3" id="KW-0040">ANK repeat</keyword>
<protein>
    <submittedName>
        <fullName evidence="4">Uncharacterized protein</fullName>
    </submittedName>
</protein>
<dbReference type="EMBL" id="CAXAMN010005047">
    <property type="protein sequence ID" value="CAK9012043.1"/>
    <property type="molecule type" value="Genomic_DNA"/>
</dbReference>
<evidence type="ECO:0000256" key="3">
    <source>
        <dbReference type="PROSITE-ProRule" id="PRU00023"/>
    </source>
</evidence>
<dbReference type="Gene3D" id="1.25.40.20">
    <property type="entry name" value="Ankyrin repeat-containing domain"/>
    <property type="match status" value="2"/>
</dbReference>
<dbReference type="PANTHER" id="PTHR24189">
    <property type="entry name" value="MYOTROPHIN"/>
    <property type="match status" value="1"/>
</dbReference>
<evidence type="ECO:0000313" key="5">
    <source>
        <dbReference type="Proteomes" id="UP001642484"/>
    </source>
</evidence>
<organism evidence="4 5">
    <name type="scientific">Durusdinium trenchii</name>
    <dbReference type="NCBI Taxonomy" id="1381693"/>
    <lineage>
        <taxon>Eukaryota</taxon>
        <taxon>Sar</taxon>
        <taxon>Alveolata</taxon>
        <taxon>Dinophyceae</taxon>
        <taxon>Suessiales</taxon>
        <taxon>Symbiodiniaceae</taxon>
        <taxon>Durusdinium</taxon>
    </lineage>
</organism>
<evidence type="ECO:0000313" key="4">
    <source>
        <dbReference type="EMBL" id="CAK9012043.1"/>
    </source>
</evidence>
<name>A0ABP0JCB3_9DINO</name>
<dbReference type="InterPro" id="IPR036770">
    <property type="entry name" value="Ankyrin_rpt-contain_sf"/>
</dbReference>
<dbReference type="PROSITE" id="PS50297">
    <property type="entry name" value="ANK_REP_REGION"/>
    <property type="match status" value="2"/>
</dbReference>
<keyword evidence="5" id="KW-1185">Reference proteome</keyword>
<dbReference type="Pfam" id="PF00023">
    <property type="entry name" value="Ank"/>
    <property type="match status" value="1"/>
</dbReference>
<reference evidence="4 5" key="1">
    <citation type="submission" date="2024-02" db="EMBL/GenBank/DDBJ databases">
        <authorList>
            <person name="Chen Y."/>
            <person name="Shah S."/>
            <person name="Dougan E. K."/>
            <person name="Thang M."/>
            <person name="Chan C."/>
        </authorList>
    </citation>
    <scope>NUCLEOTIDE SEQUENCE [LARGE SCALE GENOMIC DNA]</scope>
</reference>
<feature type="repeat" description="ANK" evidence="3">
    <location>
        <begin position="138"/>
        <end position="170"/>
    </location>
</feature>
<dbReference type="PANTHER" id="PTHR24189:SF50">
    <property type="entry name" value="ANKYRIN REPEAT AND SOCS BOX PROTEIN 2"/>
    <property type="match status" value="1"/>
</dbReference>
<proteinExistence type="predicted"/>
<dbReference type="InterPro" id="IPR050745">
    <property type="entry name" value="Multifunctional_regulatory"/>
</dbReference>